<reference evidence="2" key="1">
    <citation type="submission" date="2019-08" db="EMBL/GenBank/DDBJ databases">
        <authorList>
            <person name="Kucharzyk K."/>
            <person name="Murdoch R.W."/>
            <person name="Higgins S."/>
            <person name="Loffler F."/>
        </authorList>
    </citation>
    <scope>NUCLEOTIDE SEQUENCE</scope>
</reference>
<dbReference type="EMBL" id="VSSQ01107649">
    <property type="protein sequence ID" value="MPN46739.1"/>
    <property type="molecule type" value="Genomic_DNA"/>
</dbReference>
<evidence type="ECO:0000256" key="1">
    <source>
        <dbReference type="SAM" id="MobiDB-lite"/>
    </source>
</evidence>
<feature type="compositionally biased region" description="Basic and acidic residues" evidence="1">
    <location>
        <begin position="1"/>
        <end position="12"/>
    </location>
</feature>
<gene>
    <name evidence="2" type="ORF">SDC9_194337</name>
</gene>
<sequence length="84" mass="9549">MQEPGADHRYGPEEEESKQVAPTPVSVGMLSHGVKERRQDGACTEGYHDPCRRSVSERCCAPYERQACHQAKDREEEDCCFHLL</sequence>
<comment type="caution">
    <text evidence="2">The sequence shown here is derived from an EMBL/GenBank/DDBJ whole genome shotgun (WGS) entry which is preliminary data.</text>
</comment>
<protein>
    <submittedName>
        <fullName evidence="2">Uncharacterized protein</fullName>
    </submittedName>
</protein>
<accession>A0A645I8L2</accession>
<organism evidence="2">
    <name type="scientific">bioreactor metagenome</name>
    <dbReference type="NCBI Taxonomy" id="1076179"/>
    <lineage>
        <taxon>unclassified sequences</taxon>
        <taxon>metagenomes</taxon>
        <taxon>ecological metagenomes</taxon>
    </lineage>
</organism>
<evidence type="ECO:0000313" key="2">
    <source>
        <dbReference type="EMBL" id="MPN46739.1"/>
    </source>
</evidence>
<proteinExistence type="predicted"/>
<dbReference type="AlphaFoldDB" id="A0A645I8L2"/>
<feature type="region of interest" description="Disordered" evidence="1">
    <location>
        <begin position="1"/>
        <end position="26"/>
    </location>
</feature>
<name>A0A645I8L2_9ZZZZ</name>